<gene>
    <name evidence="2" type="primary">LOC107829829</name>
</gene>
<organism evidence="2">
    <name type="scientific">Nicotiana tabacum</name>
    <name type="common">Common tobacco</name>
    <dbReference type="NCBI Taxonomy" id="4097"/>
    <lineage>
        <taxon>Eukaryota</taxon>
        <taxon>Viridiplantae</taxon>
        <taxon>Streptophyta</taxon>
        <taxon>Embryophyta</taxon>
        <taxon>Tracheophyta</taxon>
        <taxon>Spermatophyta</taxon>
        <taxon>Magnoliopsida</taxon>
        <taxon>eudicotyledons</taxon>
        <taxon>Gunneridae</taxon>
        <taxon>Pentapetalae</taxon>
        <taxon>asterids</taxon>
        <taxon>lamiids</taxon>
        <taxon>Solanales</taxon>
        <taxon>Solanaceae</taxon>
        <taxon>Nicotianoideae</taxon>
        <taxon>Nicotianeae</taxon>
        <taxon>Nicotiana</taxon>
    </lineage>
</organism>
<dbReference type="Gene3D" id="3.30.420.10">
    <property type="entry name" value="Ribonuclease H-like superfamily/Ribonuclease H"/>
    <property type="match status" value="1"/>
</dbReference>
<proteinExistence type="predicted"/>
<dbReference type="KEGG" id="nta:107829829"/>
<dbReference type="InterPro" id="IPR002156">
    <property type="entry name" value="RNaseH_domain"/>
</dbReference>
<dbReference type="PANTHER" id="PTHR48475">
    <property type="entry name" value="RIBONUCLEASE H"/>
    <property type="match status" value="1"/>
</dbReference>
<dbReference type="OrthoDB" id="1698855at2759"/>
<dbReference type="InterPro" id="IPR012337">
    <property type="entry name" value="RNaseH-like_sf"/>
</dbReference>
<dbReference type="SUPFAM" id="SSF53098">
    <property type="entry name" value="Ribonuclease H-like"/>
    <property type="match status" value="1"/>
</dbReference>
<dbReference type="RefSeq" id="XP_016512777.1">
    <property type="nucleotide sequence ID" value="XM_016657291.1"/>
</dbReference>
<accession>A0A1S4DH18</accession>
<name>A0A1S4DH18_TOBAC</name>
<dbReference type="GO" id="GO:0003676">
    <property type="term" value="F:nucleic acid binding"/>
    <property type="evidence" value="ECO:0007669"/>
    <property type="project" value="InterPro"/>
</dbReference>
<feature type="non-terminal residue" evidence="2">
    <location>
        <position position="156"/>
    </location>
</feature>
<dbReference type="Pfam" id="PF13456">
    <property type="entry name" value="RVT_3"/>
    <property type="match status" value="1"/>
</dbReference>
<dbReference type="InterPro" id="IPR036397">
    <property type="entry name" value="RNaseH_sf"/>
</dbReference>
<reference evidence="2" key="1">
    <citation type="submission" date="2025-08" db="UniProtKB">
        <authorList>
            <consortium name="RefSeq"/>
        </authorList>
    </citation>
    <scope>IDENTIFICATION</scope>
</reference>
<dbReference type="GO" id="GO:0004523">
    <property type="term" value="F:RNA-DNA hybrid ribonuclease activity"/>
    <property type="evidence" value="ECO:0007669"/>
    <property type="project" value="InterPro"/>
</dbReference>
<dbReference type="PANTHER" id="PTHR48475:SF1">
    <property type="entry name" value="RNASE H TYPE-1 DOMAIN-CONTAINING PROTEIN"/>
    <property type="match status" value="1"/>
</dbReference>
<evidence type="ECO:0000259" key="1">
    <source>
        <dbReference type="Pfam" id="PF13456"/>
    </source>
</evidence>
<feature type="domain" description="RNase H type-1" evidence="1">
    <location>
        <begin position="1"/>
        <end position="81"/>
    </location>
</feature>
<dbReference type="PaxDb" id="4097-A0A1S4DH18"/>
<sequence length="156" mass="18554">MAKYEACILGIRMAVDMNIKKLLVIRDFDMLIYQVQGEWTTKNVKIRLYLLCVKELCKKLIKNEFKHIPRNQNEFVDALATLSCMIHHPDKNNIDLIEIEVQGQHVYYFHIDEEPDGKLWYYDIKRFLKIREYPEKATNGSERALKRLGNQFFLNG</sequence>
<dbReference type="AlphaFoldDB" id="A0A1S4DH18"/>
<evidence type="ECO:0000313" key="2">
    <source>
        <dbReference type="RefSeq" id="XP_016512777.1"/>
    </source>
</evidence>
<protein>
    <recommendedName>
        <fullName evidence="1">RNase H type-1 domain-containing protein</fullName>
    </recommendedName>
</protein>